<keyword evidence="2" id="KW-1185">Reference proteome</keyword>
<name>A0A0N5CVB7_THECL</name>
<accession>A0A0N5CVB7</accession>
<dbReference type="Proteomes" id="UP000276776">
    <property type="component" value="Unassembled WGS sequence"/>
</dbReference>
<dbReference type="AlphaFoldDB" id="A0A0N5CVB7"/>
<dbReference type="EMBL" id="UYYF01004281">
    <property type="protein sequence ID" value="VDN01318.1"/>
    <property type="molecule type" value="Genomic_DNA"/>
</dbReference>
<proteinExistence type="predicted"/>
<sequence length="72" mass="8177">MQRSASAMMRLGVYPGAGSCLVRGKHPYPDLMTAKGTLWGPWKGWRRAERYIIYLLSKHHGSEWVVRCGGEK</sequence>
<protein>
    <submittedName>
        <fullName evidence="1 3">Uncharacterized protein</fullName>
    </submittedName>
</protein>
<evidence type="ECO:0000313" key="2">
    <source>
        <dbReference type="Proteomes" id="UP000276776"/>
    </source>
</evidence>
<evidence type="ECO:0000313" key="1">
    <source>
        <dbReference type="EMBL" id="VDN01318.1"/>
    </source>
</evidence>
<dbReference type="WBParaSite" id="TCLT_0000424701-mRNA-1">
    <property type="protein sequence ID" value="TCLT_0000424701-mRNA-1"/>
    <property type="gene ID" value="TCLT_0000424701"/>
</dbReference>
<evidence type="ECO:0000313" key="3">
    <source>
        <dbReference type="WBParaSite" id="TCLT_0000424701-mRNA-1"/>
    </source>
</evidence>
<reference evidence="3" key="1">
    <citation type="submission" date="2017-02" db="UniProtKB">
        <authorList>
            <consortium name="WormBaseParasite"/>
        </authorList>
    </citation>
    <scope>IDENTIFICATION</scope>
</reference>
<reference evidence="1 2" key="2">
    <citation type="submission" date="2018-11" db="EMBL/GenBank/DDBJ databases">
        <authorList>
            <consortium name="Pathogen Informatics"/>
        </authorList>
    </citation>
    <scope>NUCLEOTIDE SEQUENCE [LARGE SCALE GENOMIC DNA]</scope>
</reference>
<gene>
    <name evidence="1" type="ORF">TCLT_LOCUS4236</name>
</gene>
<organism evidence="3">
    <name type="scientific">Thelazia callipaeda</name>
    <name type="common">Oriental eyeworm</name>
    <name type="synonym">Parasitic nematode</name>
    <dbReference type="NCBI Taxonomy" id="103827"/>
    <lineage>
        <taxon>Eukaryota</taxon>
        <taxon>Metazoa</taxon>
        <taxon>Ecdysozoa</taxon>
        <taxon>Nematoda</taxon>
        <taxon>Chromadorea</taxon>
        <taxon>Rhabditida</taxon>
        <taxon>Spirurina</taxon>
        <taxon>Spiruromorpha</taxon>
        <taxon>Thelazioidea</taxon>
        <taxon>Thelaziidae</taxon>
        <taxon>Thelazia</taxon>
    </lineage>
</organism>